<feature type="compositionally biased region" description="Basic and acidic residues" evidence="1">
    <location>
        <begin position="233"/>
        <end position="244"/>
    </location>
</feature>
<protein>
    <submittedName>
        <fullName evidence="2">Uncharacterized protein DUF1194</fullName>
    </submittedName>
</protein>
<dbReference type="InterPro" id="IPR010607">
    <property type="entry name" value="DUF1194"/>
</dbReference>
<comment type="caution">
    <text evidence="2">The sequence shown here is derived from an EMBL/GenBank/DDBJ whole genome shotgun (WGS) entry which is preliminary data.</text>
</comment>
<sequence length="254" mass="26883">MASAQDACRLALQFGLDVSGSVSAAEYDLQLQGLAAALEDAEVRAALLAMPQVPVALSAYEWSGRDAQRLLADWQLIRDEADLSMFANQVRGATRAVMGVSTGLGTALLYGQARFANAPGCLRRVIDISGDGKSNDGPRPQDVPADTLDGTLVNALVIGPDQANAIGAQATAITELIAYFQAYVIRGPEAFVEVAVGYDDYAAAMKRKLLKELDVIVLGQARPPMRPSTPGKASDRHPPRHERFVAGPVPVSSP</sequence>
<accession>A0A2T0RVY7</accession>
<feature type="region of interest" description="Disordered" evidence="1">
    <location>
        <begin position="221"/>
        <end position="254"/>
    </location>
</feature>
<gene>
    <name evidence="2" type="ORF">CLV78_102519</name>
</gene>
<proteinExistence type="predicted"/>
<keyword evidence="3" id="KW-1185">Reference proteome</keyword>
<evidence type="ECO:0000313" key="3">
    <source>
        <dbReference type="Proteomes" id="UP000239480"/>
    </source>
</evidence>
<dbReference type="AlphaFoldDB" id="A0A2T0RVY7"/>
<evidence type="ECO:0000256" key="1">
    <source>
        <dbReference type="SAM" id="MobiDB-lite"/>
    </source>
</evidence>
<dbReference type="Pfam" id="PF06707">
    <property type="entry name" value="DUF1194"/>
    <property type="match status" value="1"/>
</dbReference>
<dbReference type="Gene3D" id="3.40.50.410">
    <property type="entry name" value="von Willebrand factor, type A domain"/>
    <property type="match status" value="1"/>
</dbReference>
<dbReference type="SUPFAM" id="SSF53300">
    <property type="entry name" value="vWA-like"/>
    <property type="match status" value="1"/>
</dbReference>
<reference evidence="2 3" key="1">
    <citation type="submission" date="2018-03" db="EMBL/GenBank/DDBJ databases">
        <title>Genomic Encyclopedia of Archaeal and Bacterial Type Strains, Phase II (KMG-II): from individual species to whole genera.</title>
        <authorList>
            <person name="Goeker M."/>
        </authorList>
    </citation>
    <scope>NUCLEOTIDE SEQUENCE [LARGE SCALE GENOMIC DNA]</scope>
    <source>
        <strain evidence="2 3">DSM 29328</strain>
    </source>
</reference>
<name>A0A2T0RVY7_9RHOB</name>
<dbReference type="InterPro" id="IPR036465">
    <property type="entry name" value="vWFA_dom_sf"/>
</dbReference>
<dbReference type="Proteomes" id="UP000239480">
    <property type="component" value="Unassembled WGS sequence"/>
</dbReference>
<dbReference type="EMBL" id="PVTD01000002">
    <property type="protein sequence ID" value="PRY25341.1"/>
    <property type="molecule type" value="Genomic_DNA"/>
</dbReference>
<evidence type="ECO:0000313" key="2">
    <source>
        <dbReference type="EMBL" id="PRY25341.1"/>
    </source>
</evidence>
<organism evidence="2 3">
    <name type="scientific">Aliiruegeria haliotis</name>
    <dbReference type="NCBI Taxonomy" id="1280846"/>
    <lineage>
        <taxon>Bacteria</taxon>
        <taxon>Pseudomonadati</taxon>
        <taxon>Pseudomonadota</taxon>
        <taxon>Alphaproteobacteria</taxon>
        <taxon>Rhodobacterales</taxon>
        <taxon>Roseobacteraceae</taxon>
        <taxon>Aliiruegeria</taxon>
    </lineage>
</organism>